<dbReference type="RefSeq" id="WP_328984941.1">
    <property type="nucleotide sequence ID" value="NZ_CP121472.1"/>
</dbReference>
<evidence type="ECO:0000256" key="3">
    <source>
        <dbReference type="ARBA" id="ARBA00022989"/>
    </source>
</evidence>
<comment type="subcellular location">
    <subcellularLocation>
        <location evidence="1">Membrane</location>
        <topology evidence="1">Multi-pass membrane protein</topology>
    </subcellularLocation>
</comment>
<dbReference type="InterPro" id="IPR007267">
    <property type="entry name" value="GtrA_DPMS_TM"/>
</dbReference>
<feature type="transmembrane region" description="Helical" evidence="5">
    <location>
        <begin position="51"/>
        <end position="71"/>
    </location>
</feature>
<feature type="transmembrane region" description="Helical" evidence="5">
    <location>
        <begin position="91"/>
        <end position="112"/>
    </location>
</feature>
<feature type="domain" description="GtrA/DPMS transmembrane" evidence="6">
    <location>
        <begin position="30"/>
        <end position="155"/>
    </location>
</feature>
<organism evidence="7 8">
    <name type="scientific">Thiorhodovibrio winogradskyi</name>
    <dbReference type="NCBI Taxonomy" id="77007"/>
    <lineage>
        <taxon>Bacteria</taxon>
        <taxon>Pseudomonadati</taxon>
        <taxon>Pseudomonadota</taxon>
        <taxon>Gammaproteobacteria</taxon>
        <taxon>Chromatiales</taxon>
        <taxon>Chromatiaceae</taxon>
        <taxon>Thiorhodovibrio</taxon>
    </lineage>
</organism>
<dbReference type="EMBL" id="CP121472">
    <property type="protein sequence ID" value="WPL19194.1"/>
    <property type="molecule type" value="Genomic_DNA"/>
</dbReference>
<evidence type="ECO:0000256" key="4">
    <source>
        <dbReference type="ARBA" id="ARBA00023136"/>
    </source>
</evidence>
<feature type="transmembrane region" description="Helical" evidence="5">
    <location>
        <begin position="132"/>
        <end position="148"/>
    </location>
</feature>
<keyword evidence="2 5" id="KW-0812">Transmembrane</keyword>
<evidence type="ECO:0000256" key="2">
    <source>
        <dbReference type="ARBA" id="ARBA00022692"/>
    </source>
</evidence>
<keyword evidence="3 5" id="KW-1133">Transmembrane helix</keyword>
<dbReference type="Pfam" id="PF04138">
    <property type="entry name" value="GtrA_DPMS_TM"/>
    <property type="match status" value="1"/>
</dbReference>
<sequence>MKVSTQQMIKARGAIFVHEFSRFIQCSGIAAGLNIVAGYVFYAAFGFREDWRYPVSIAFAFLIGMLASFYLNRIYTFSRSNRSLAHEIHAFIFVSMIGLGVTALIATLFRNYLLSVFAEFSVPRELRNNVELMSHVAAVAVVSLYSYPAHKMISFRQKVIAPPVATGIDD</sequence>
<accession>A0ABZ0SFA2</accession>
<evidence type="ECO:0000313" key="8">
    <source>
        <dbReference type="Proteomes" id="UP001432180"/>
    </source>
</evidence>
<dbReference type="Proteomes" id="UP001432180">
    <property type="component" value="Chromosome"/>
</dbReference>
<reference evidence="7 8" key="1">
    <citation type="journal article" date="2023" name="Microorganisms">
        <title>Thiorhodovibrio frisius and Trv. litoralis spp. nov., Two Novel Members from a Clade of Fastidious Purple Sulfur Bacteria That Exhibit Unique Red-Shifted Light-Harvesting Capabilities.</title>
        <authorList>
            <person name="Methner A."/>
            <person name="Kuzyk S.B."/>
            <person name="Petersen J."/>
            <person name="Bauer S."/>
            <person name="Brinkmann H."/>
            <person name="Sichau K."/>
            <person name="Wanner G."/>
            <person name="Wolf J."/>
            <person name="Neumann-Schaal M."/>
            <person name="Henke P."/>
            <person name="Tank M."/>
            <person name="Sproer C."/>
            <person name="Bunk B."/>
            <person name="Overmann J."/>
        </authorList>
    </citation>
    <scope>NUCLEOTIDE SEQUENCE [LARGE SCALE GENOMIC DNA]</scope>
    <source>
        <strain evidence="7 8">DSM 6702</strain>
    </source>
</reference>
<evidence type="ECO:0000313" key="7">
    <source>
        <dbReference type="EMBL" id="WPL19194.1"/>
    </source>
</evidence>
<name>A0ABZ0SFA2_9GAMM</name>
<gene>
    <name evidence="7" type="ORF">Thiowin_04301</name>
</gene>
<keyword evidence="8" id="KW-1185">Reference proteome</keyword>
<evidence type="ECO:0000256" key="5">
    <source>
        <dbReference type="SAM" id="Phobius"/>
    </source>
</evidence>
<protein>
    <submittedName>
        <fullName evidence="7">GtrA-like protein</fullName>
    </submittedName>
</protein>
<proteinExistence type="predicted"/>
<keyword evidence="4 5" id="KW-0472">Membrane</keyword>
<evidence type="ECO:0000259" key="6">
    <source>
        <dbReference type="Pfam" id="PF04138"/>
    </source>
</evidence>
<feature type="transmembrane region" description="Helical" evidence="5">
    <location>
        <begin position="20"/>
        <end position="45"/>
    </location>
</feature>
<evidence type="ECO:0000256" key="1">
    <source>
        <dbReference type="ARBA" id="ARBA00004141"/>
    </source>
</evidence>